<accession>A0A0C3DK47</accession>
<dbReference type="RefSeq" id="WP_041154540.1">
    <property type="nucleotide sequence ID" value="NZ_CBCRVP010000003.1"/>
</dbReference>
<protein>
    <submittedName>
        <fullName evidence="1">Uncharacterized protein</fullName>
    </submittedName>
</protein>
<dbReference type="EMBL" id="JXOK01000010">
    <property type="protein sequence ID" value="KIN11814.1"/>
    <property type="molecule type" value="Genomic_DNA"/>
</dbReference>
<comment type="caution">
    <text evidence="1">The sequence shown here is derived from an EMBL/GenBank/DDBJ whole genome shotgun (WGS) entry which is preliminary data.</text>
</comment>
<evidence type="ECO:0000313" key="1">
    <source>
        <dbReference type="EMBL" id="KIN11814.1"/>
    </source>
</evidence>
<dbReference type="AlphaFoldDB" id="A0A0C3DK47"/>
<keyword evidence="2" id="KW-1185">Reference proteome</keyword>
<dbReference type="Proteomes" id="UP000031977">
    <property type="component" value="Unassembled WGS sequence"/>
</dbReference>
<proteinExistence type="predicted"/>
<reference evidence="1 2" key="1">
    <citation type="submission" date="2015-01" db="EMBL/GenBank/DDBJ databases">
        <title>Draft genome of Vibrio mytili type strain CAIM 528.</title>
        <authorList>
            <person name="Gonzalez-Castillo A."/>
            <person name="Gomez-Gil B."/>
            <person name="Enciso-Ibarra J."/>
        </authorList>
    </citation>
    <scope>NUCLEOTIDE SEQUENCE [LARGE SCALE GENOMIC DNA]</scope>
    <source>
        <strain evidence="1 2">CAIM 528</strain>
    </source>
</reference>
<name>A0A0C3DK47_9VIBR</name>
<dbReference type="OrthoDB" id="6169664at2"/>
<sequence length="80" mass="9194">MMHVDLVDMDDLITDLDQIGIECTGHDVDSVKNSIDKWLESVDSIQRDRFSKLIFSMEQKGILLPDIENVVHWGAQRLPQ</sequence>
<organism evidence="1 2">
    <name type="scientific">Vibrio mytili</name>
    <dbReference type="NCBI Taxonomy" id="50718"/>
    <lineage>
        <taxon>Bacteria</taxon>
        <taxon>Pseudomonadati</taxon>
        <taxon>Pseudomonadota</taxon>
        <taxon>Gammaproteobacteria</taxon>
        <taxon>Vibrionales</taxon>
        <taxon>Vibrionaceae</taxon>
        <taxon>Vibrio</taxon>
    </lineage>
</organism>
<evidence type="ECO:0000313" key="2">
    <source>
        <dbReference type="Proteomes" id="UP000031977"/>
    </source>
</evidence>
<gene>
    <name evidence="1" type="ORF">SU60_04610</name>
</gene>